<evidence type="ECO:0000313" key="9">
    <source>
        <dbReference type="Proteomes" id="UP001477672"/>
    </source>
</evidence>
<organism evidence="8 9">
    <name type="scientific">Ruthenibacterium intestinale</name>
    <dbReference type="NCBI Taxonomy" id="3133163"/>
    <lineage>
        <taxon>Bacteria</taxon>
        <taxon>Bacillati</taxon>
        <taxon>Bacillota</taxon>
        <taxon>Clostridia</taxon>
        <taxon>Eubacteriales</taxon>
        <taxon>Oscillospiraceae</taxon>
        <taxon>Ruthenibacterium</taxon>
    </lineage>
</organism>
<feature type="domain" description="PhoU" evidence="7">
    <location>
        <begin position="354"/>
        <end position="436"/>
    </location>
</feature>
<comment type="subcellular location">
    <subcellularLocation>
        <location evidence="1">Cell membrane</location>
        <topology evidence="1">Multi-pass membrane protein</topology>
    </subcellularLocation>
</comment>
<dbReference type="Gene3D" id="1.20.58.220">
    <property type="entry name" value="Phosphate transport system protein phou homolog 2, domain 2"/>
    <property type="match status" value="1"/>
</dbReference>
<accession>A0ABV1GHF5</accession>
<feature type="transmembrane region" description="Helical" evidence="6">
    <location>
        <begin position="86"/>
        <end position="107"/>
    </location>
</feature>
<keyword evidence="5 6" id="KW-0472">Membrane</keyword>
<protein>
    <submittedName>
        <fullName evidence="8">Na/Pi cotransporter family protein</fullName>
    </submittedName>
</protein>
<keyword evidence="9" id="KW-1185">Reference proteome</keyword>
<name>A0ABV1GHF5_9FIRM</name>
<evidence type="ECO:0000256" key="2">
    <source>
        <dbReference type="ARBA" id="ARBA00022475"/>
    </source>
</evidence>
<evidence type="ECO:0000256" key="4">
    <source>
        <dbReference type="ARBA" id="ARBA00022989"/>
    </source>
</evidence>
<comment type="caution">
    <text evidence="8">The sequence shown here is derived from an EMBL/GenBank/DDBJ whole genome shotgun (WGS) entry which is preliminary data.</text>
</comment>
<evidence type="ECO:0000256" key="3">
    <source>
        <dbReference type="ARBA" id="ARBA00022692"/>
    </source>
</evidence>
<dbReference type="InterPro" id="IPR038078">
    <property type="entry name" value="PhoU-like_sf"/>
</dbReference>
<dbReference type="PANTHER" id="PTHR10010">
    <property type="entry name" value="SOLUTE CARRIER FAMILY 34 SODIUM PHOSPHATE , MEMBER 2-RELATED"/>
    <property type="match status" value="1"/>
</dbReference>
<sequence>MDLFNVLALMGGLAMFLFGMDVMGKALEKQAGNRLQAILSKLTDNPLKGFFLGLVVTAIIQSSSATTVMVVGFVNSGLMQLHQTVGIIMGSNVGTTVTSWILSLSGLQGDSFWVKLMKPSSFAPFLAFVGIVLYMFVKSEKKKGIGTILLGFAILMSGMETMSSAVKPLADVPQFTALFTMFQNPLLGVLAGALLTAIIQSSSASVGILQALAITGSITFGSAIPIIMGQNIGTCVTALISSIGANKNAKRAAMVHLYFNVIGVTIFLVAFYGLNGLIHFSFVDQTVTAAGIAVVHSVFNITATAVLLPFNRQLEKLAVLTIPDGKKPETVQLLDERLLATPAVAVERARALTDRMADAARTGLLQAMSLTHYWDKNLSDRISAGEEEIDRYEDVLGTYLVKLSSRSLTIADSHASSVLLHTIGDFERIGDHAMNLRKTAIEIHEKGLQFSESAVAELDVLEAAIQEIVQRTVEAFIHENLEDAEKIEPLEQVVDELVREMKARHIARLQNGECTMELGFILSDLLNNYERVADHCSNIAVALIEVAHDSFDTHEYLGKMKAEESEDFKKRIQKYRDRYVFPPMTESEEIK</sequence>
<reference evidence="8 9" key="1">
    <citation type="submission" date="2024-03" db="EMBL/GenBank/DDBJ databases">
        <title>Human intestinal bacterial collection.</title>
        <authorList>
            <person name="Pauvert C."/>
            <person name="Hitch T.C.A."/>
            <person name="Clavel T."/>
        </authorList>
    </citation>
    <scope>NUCLEOTIDE SEQUENCE [LARGE SCALE GENOMIC DNA]</scope>
    <source>
        <strain evidence="8 9">CLA-JM-H11</strain>
    </source>
</reference>
<dbReference type="NCBIfam" id="TIGR00704">
    <property type="entry name" value="NaPi_cotrn_rel"/>
    <property type="match status" value="1"/>
</dbReference>
<keyword evidence="4 6" id="KW-1133">Transmembrane helix</keyword>
<dbReference type="NCBIfam" id="NF037997">
    <property type="entry name" value="Na_Pi_symport"/>
    <property type="match status" value="1"/>
</dbReference>
<gene>
    <name evidence="8" type="ORF">WMO24_12475</name>
</gene>
<dbReference type="PANTHER" id="PTHR10010:SF46">
    <property type="entry name" value="SODIUM-DEPENDENT PHOSPHATE TRANSPORT PROTEIN 2B"/>
    <property type="match status" value="1"/>
</dbReference>
<keyword evidence="3 6" id="KW-0812">Transmembrane</keyword>
<feature type="transmembrane region" description="Helical" evidence="6">
    <location>
        <begin position="257"/>
        <end position="282"/>
    </location>
</feature>
<dbReference type="RefSeq" id="WP_349216747.1">
    <property type="nucleotide sequence ID" value="NZ_JBBMFA010000104.1"/>
</dbReference>
<evidence type="ECO:0000256" key="5">
    <source>
        <dbReference type="ARBA" id="ARBA00023136"/>
    </source>
</evidence>
<feature type="transmembrane region" description="Helical" evidence="6">
    <location>
        <begin position="119"/>
        <end position="137"/>
    </location>
</feature>
<keyword evidence="2" id="KW-1003">Cell membrane</keyword>
<evidence type="ECO:0000256" key="1">
    <source>
        <dbReference type="ARBA" id="ARBA00004651"/>
    </source>
</evidence>
<evidence type="ECO:0000313" key="8">
    <source>
        <dbReference type="EMBL" id="MEQ2521238.1"/>
    </source>
</evidence>
<evidence type="ECO:0000259" key="7">
    <source>
        <dbReference type="Pfam" id="PF01895"/>
    </source>
</evidence>
<proteinExistence type="predicted"/>
<dbReference type="InterPro" id="IPR026022">
    <property type="entry name" value="PhoU_dom"/>
</dbReference>
<feature type="domain" description="PhoU" evidence="7">
    <location>
        <begin position="465"/>
        <end position="540"/>
    </location>
</feature>
<dbReference type="Pfam" id="PF02690">
    <property type="entry name" value="Na_Pi_cotrans"/>
    <property type="match status" value="1"/>
</dbReference>
<dbReference type="SUPFAM" id="SSF109755">
    <property type="entry name" value="PhoU-like"/>
    <property type="match status" value="1"/>
</dbReference>
<evidence type="ECO:0000256" key="6">
    <source>
        <dbReference type="SAM" id="Phobius"/>
    </source>
</evidence>
<dbReference type="InterPro" id="IPR004633">
    <property type="entry name" value="NaPi_cotrn-rel/YqeW-like"/>
</dbReference>
<dbReference type="Proteomes" id="UP001477672">
    <property type="component" value="Unassembled WGS sequence"/>
</dbReference>
<dbReference type="EMBL" id="JBBMFA010000104">
    <property type="protein sequence ID" value="MEQ2521238.1"/>
    <property type="molecule type" value="Genomic_DNA"/>
</dbReference>
<dbReference type="InterPro" id="IPR003841">
    <property type="entry name" value="Na/Pi_transpt"/>
</dbReference>
<feature type="transmembrane region" description="Helical" evidence="6">
    <location>
        <begin position="186"/>
        <end position="209"/>
    </location>
</feature>
<feature type="transmembrane region" description="Helical" evidence="6">
    <location>
        <begin position="144"/>
        <end position="166"/>
    </location>
</feature>
<dbReference type="Pfam" id="PF01895">
    <property type="entry name" value="PhoU"/>
    <property type="match status" value="2"/>
</dbReference>
<feature type="transmembrane region" description="Helical" evidence="6">
    <location>
        <begin position="288"/>
        <end position="310"/>
    </location>
</feature>
<feature type="transmembrane region" description="Helical" evidence="6">
    <location>
        <begin position="50"/>
        <end position="74"/>
    </location>
</feature>